<evidence type="ECO:0000259" key="6">
    <source>
        <dbReference type="Pfam" id="PF01628"/>
    </source>
</evidence>
<dbReference type="GO" id="GO:0045892">
    <property type="term" value="P:negative regulation of DNA-templated transcription"/>
    <property type="evidence" value="ECO:0007669"/>
    <property type="project" value="TreeGrafter"/>
</dbReference>
<dbReference type="Pfam" id="PF01628">
    <property type="entry name" value="HrcA"/>
    <property type="match status" value="1"/>
</dbReference>
<evidence type="ECO:0000256" key="1">
    <source>
        <dbReference type="ARBA" id="ARBA00022491"/>
    </source>
</evidence>
<protein>
    <submittedName>
        <fullName evidence="7">Heat-inducible transcription repressor HrcA</fullName>
    </submittedName>
</protein>
<dbReference type="AlphaFoldDB" id="A0A3B1DLL2"/>
<dbReference type="InterPro" id="IPR029016">
    <property type="entry name" value="GAF-like_dom_sf"/>
</dbReference>
<accession>A0A3B1DLL2</accession>
<reference evidence="7" key="1">
    <citation type="submission" date="2018-06" db="EMBL/GenBank/DDBJ databases">
        <authorList>
            <person name="Zhirakovskaya E."/>
        </authorList>
    </citation>
    <scope>NUCLEOTIDE SEQUENCE</scope>
</reference>
<dbReference type="Gene3D" id="1.10.10.10">
    <property type="entry name" value="Winged helix-like DNA-binding domain superfamily/Winged helix DNA-binding domain"/>
    <property type="match status" value="1"/>
</dbReference>
<organism evidence="7">
    <name type="scientific">hydrothermal vent metagenome</name>
    <dbReference type="NCBI Taxonomy" id="652676"/>
    <lineage>
        <taxon>unclassified sequences</taxon>
        <taxon>metagenomes</taxon>
        <taxon>ecological metagenomes</taxon>
    </lineage>
</organism>
<feature type="domain" description="Heat-inducible transcription repressor HrcA C-terminal" evidence="6">
    <location>
        <begin position="93"/>
        <end position="231"/>
    </location>
</feature>
<keyword evidence="2" id="KW-0805">Transcription regulation</keyword>
<dbReference type="SUPFAM" id="SSF46785">
    <property type="entry name" value="Winged helix' DNA-binding domain"/>
    <property type="match status" value="1"/>
</dbReference>
<dbReference type="HAMAP" id="MF_00081">
    <property type="entry name" value="HrcA"/>
    <property type="match status" value="1"/>
</dbReference>
<sequence>MTPRWVDAQARKDWLLAMTIGYYIESVSPVGSACIVKKYNLDLSPATIRNILAELEQEGFLMHPHTSAGRVPTQQGYRYYVDNLMQEIQLLEEEKLKIKSEYNRQTQELESLLEKTSQVISEITQCTSLISVDGWGAKLFCKGTRFVVEYPQEQDINEIKSILMALDEKEKLLEIINRGLNQRVEVFIGHEIACREIESCSLVVSQYKTTKGPAGRIAVLGPTRMDYERVVSALDYFSELMEEIL</sequence>
<dbReference type="GO" id="GO:0003677">
    <property type="term" value="F:DNA binding"/>
    <property type="evidence" value="ECO:0007669"/>
    <property type="project" value="InterPro"/>
</dbReference>
<name>A0A3B1DLL2_9ZZZZ</name>
<dbReference type="SUPFAM" id="SSF55781">
    <property type="entry name" value="GAF domain-like"/>
    <property type="match status" value="1"/>
</dbReference>
<dbReference type="InterPro" id="IPR002571">
    <property type="entry name" value="HrcA"/>
</dbReference>
<evidence type="ECO:0000313" key="7">
    <source>
        <dbReference type="EMBL" id="VAX36918.1"/>
    </source>
</evidence>
<feature type="coiled-coil region" evidence="5">
    <location>
        <begin position="81"/>
        <end position="119"/>
    </location>
</feature>
<dbReference type="Gene3D" id="3.30.450.40">
    <property type="match status" value="1"/>
</dbReference>
<dbReference type="InterPro" id="IPR021153">
    <property type="entry name" value="HrcA_C"/>
</dbReference>
<keyword evidence="5" id="KW-0175">Coiled coil</keyword>
<evidence type="ECO:0000256" key="3">
    <source>
        <dbReference type="ARBA" id="ARBA00023016"/>
    </source>
</evidence>
<dbReference type="InterPro" id="IPR036388">
    <property type="entry name" value="WH-like_DNA-bd_sf"/>
</dbReference>
<keyword evidence="4" id="KW-0804">Transcription</keyword>
<dbReference type="PANTHER" id="PTHR34824:SF1">
    <property type="entry name" value="HEAT-INDUCIBLE TRANSCRIPTION REPRESSOR HRCA"/>
    <property type="match status" value="1"/>
</dbReference>
<dbReference type="InterPro" id="IPR036390">
    <property type="entry name" value="WH_DNA-bd_sf"/>
</dbReference>
<dbReference type="PANTHER" id="PTHR34824">
    <property type="entry name" value="HEAT-INDUCIBLE TRANSCRIPTION REPRESSOR HRCA"/>
    <property type="match status" value="1"/>
</dbReference>
<evidence type="ECO:0000256" key="2">
    <source>
        <dbReference type="ARBA" id="ARBA00023015"/>
    </source>
</evidence>
<keyword evidence="1" id="KW-0678">Repressor</keyword>
<gene>
    <name evidence="7" type="ORF">MNBD_UNCLBAC01-1822</name>
</gene>
<dbReference type="EMBL" id="UOGJ01000113">
    <property type="protein sequence ID" value="VAX36918.1"/>
    <property type="molecule type" value="Genomic_DNA"/>
</dbReference>
<evidence type="ECO:0000256" key="4">
    <source>
        <dbReference type="ARBA" id="ARBA00023163"/>
    </source>
</evidence>
<proteinExistence type="inferred from homology"/>
<evidence type="ECO:0000256" key="5">
    <source>
        <dbReference type="SAM" id="Coils"/>
    </source>
</evidence>
<keyword evidence="3" id="KW-0346">Stress response</keyword>